<dbReference type="RefSeq" id="WP_253564255.1">
    <property type="nucleotide sequence ID" value="NZ_JAMZEK010000001.1"/>
</dbReference>
<dbReference type="InterPro" id="IPR003732">
    <property type="entry name" value="Daa-tRNA_deacyls_DTD"/>
</dbReference>
<evidence type="ECO:0000313" key="3">
    <source>
        <dbReference type="EMBL" id="MCP1372620.1"/>
    </source>
</evidence>
<comment type="domain">
    <text evidence="2">A Gly-cisPro motif from one monomer fits into the active site of the other monomer to allow specific chiral rejection of L-amino acids.</text>
</comment>
<dbReference type="HAMAP" id="MF_00518">
    <property type="entry name" value="Deacylase_Dtd"/>
    <property type="match status" value="1"/>
</dbReference>
<name>A0ABT1F644_9GAMM</name>
<keyword evidence="2 3" id="KW-0378">Hydrolase</keyword>
<dbReference type="EC" id="3.1.1.-" evidence="2"/>
<dbReference type="EC" id="3.1.1.96" evidence="2"/>
<comment type="catalytic activity">
    <reaction evidence="2">
        <text>a D-aminoacyl-tRNA + H2O = a tRNA + a D-alpha-amino acid + H(+)</text>
        <dbReference type="Rhea" id="RHEA:13953"/>
        <dbReference type="Rhea" id="RHEA-COMP:10123"/>
        <dbReference type="Rhea" id="RHEA-COMP:10124"/>
        <dbReference type="ChEBI" id="CHEBI:15377"/>
        <dbReference type="ChEBI" id="CHEBI:15378"/>
        <dbReference type="ChEBI" id="CHEBI:59871"/>
        <dbReference type="ChEBI" id="CHEBI:78442"/>
        <dbReference type="ChEBI" id="CHEBI:79333"/>
        <dbReference type="EC" id="3.1.1.96"/>
    </reaction>
</comment>
<feature type="short sequence motif" description="Gly-cisPro motif, important for rejection of L-amino acids" evidence="2">
    <location>
        <begin position="137"/>
        <end position="138"/>
    </location>
</feature>
<comment type="subcellular location">
    <subcellularLocation>
        <location evidence="2">Cytoplasm</location>
    </subcellularLocation>
</comment>
<protein>
    <recommendedName>
        <fullName evidence="2">D-aminoacyl-tRNA deacylase</fullName>
        <shortName evidence="2">DTD</shortName>
        <ecNumber evidence="2">3.1.1.96</ecNumber>
    </recommendedName>
    <alternativeName>
        <fullName evidence="2">Gly-tRNA(Ala) deacylase</fullName>
        <ecNumber evidence="2">3.1.1.-</ecNumber>
    </alternativeName>
</protein>
<keyword evidence="2" id="KW-0694">RNA-binding</keyword>
<comment type="caution">
    <text evidence="3">The sequence shown here is derived from an EMBL/GenBank/DDBJ whole genome shotgun (WGS) entry which is preliminary data.</text>
</comment>
<dbReference type="PANTHER" id="PTHR10472">
    <property type="entry name" value="D-TYROSYL-TRNA TYR DEACYLASE"/>
    <property type="match status" value="1"/>
</dbReference>
<dbReference type="InterPro" id="IPR023509">
    <property type="entry name" value="DTD-like_sf"/>
</dbReference>
<evidence type="ECO:0000256" key="1">
    <source>
        <dbReference type="ARBA" id="ARBA00009673"/>
    </source>
</evidence>
<dbReference type="PANTHER" id="PTHR10472:SF5">
    <property type="entry name" value="D-AMINOACYL-TRNA DEACYLASE 1"/>
    <property type="match status" value="1"/>
</dbReference>
<comment type="similarity">
    <text evidence="1 2">Belongs to the DTD family.</text>
</comment>
<keyword evidence="2" id="KW-0820">tRNA-binding</keyword>
<dbReference type="CDD" id="cd00563">
    <property type="entry name" value="Dtyr_deacylase"/>
    <property type="match status" value="1"/>
</dbReference>
<evidence type="ECO:0000313" key="4">
    <source>
        <dbReference type="Proteomes" id="UP001204615"/>
    </source>
</evidence>
<keyword evidence="4" id="KW-1185">Reference proteome</keyword>
<dbReference type="Gene3D" id="3.50.80.10">
    <property type="entry name" value="D-tyrosyl-tRNA(Tyr) deacylase"/>
    <property type="match status" value="1"/>
</dbReference>
<comment type="function">
    <text evidence="2">An aminoacyl-tRNA editing enzyme that deacylates mischarged D-aminoacyl-tRNAs. Also deacylates mischarged glycyl-tRNA(Ala), protecting cells against glycine mischarging by AlaRS. Acts via tRNA-based rather than protein-based catalysis; rejects L-amino acids rather than detecting D-amino acids in the active site. By recycling D-aminoacyl-tRNA to D-amino acids and free tRNA molecules, this enzyme counteracts the toxicity associated with the formation of D-aminoacyl-tRNA entities in vivo and helps enforce protein L-homochirality.</text>
</comment>
<dbReference type="GO" id="GO:0051499">
    <property type="term" value="F:D-aminoacyl-tRNA deacylase activity"/>
    <property type="evidence" value="ECO:0007669"/>
    <property type="project" value="UniProtKB-EC"/>
</dbReference>
<gene>
    <name evidence="2 3" type="primary">dtd</name>
    <name evidence="3" type="ORF">NC595_00930</name>
</gene>
<dbReference type="NCBIfam" id="TIGR00256">
    <property type="entry name" value="D-aminoacyl-tRNA deacylase"/>
    <property type="match status" value="1"/>
</dbReference>
<comment type="subunit">
    <text evidence="2">Homodimer.</text>
</comment>
<dbReference type="Proteomes" id="UP001204615">
    <property type="component" value="Unassembled WGS sequence"/>
</dbReference>
<reference evidence="3 4" key="1">
    <citation type="submission" date="2022-06" db="EMBL/GenBank/DDBJ databases">
        <title>Dyella sp. Sa strain:Sa Genome sequencing.</title>
        <authorList>
            <person name="Park S."/>
        </authorList>
    </citation>
    <scope>NUCLEOTIDE SEQUENCE [LARGE SCALE GENOMIC DNA]</scope>
    <source>
        <strain evidence="3 4">Sa</strain>
    </source>
</reference>
<organism evidence="3 4">
    <name type="scientific">Dyella lutea</name>
    <dbReference type="NCBI Taxonomy" id="2950441"/>
    <lineage>
        <taxon>Bacteria</taxon>
        <taxon>Pseudomonadati</taxon>
        <taxon>Pseudomonadota</taxon>
        <taxon>Gammaproteobacteria</taxon>
        <taxon>Lysobacterales</taxon>
        <taxon>Rhodanobacteraceae</taxon>
        <taxon>Dyella</taxon>
    </lineage>
</organism>
<dbReference type="SUPFAM" id="SSF69500">
    <property type="entry name" value="DTD-like"/>
    <property type="match status" value="1"/>
</dbReference>
<accession>A0ABT1F644</accession>
<evidence type="ECO:0000256" key="2">
    <source>
        <dbReference type="HAMAP-Rule" id="MF_00518"/>
    </source>
</evidence>
<proteinExistence type="inferred from homology"/>
<dbReference type="EMBL" id="JAMZEK010000001">
    <property type="protein sequence ID" value="MCP1372620.1"/>
    <property type="molecule type" value="Genomic_DNA"/>
</dbReference>
<keyword evidence="2" id="KW-0963">Cytoplasm</keyword>
<dbReference type="Pfam" id="PF02580">
    <property type="entry name" value="Tyr_Deacylase"/>
    <property type="match status" value="1"/>
</dbReference>
<sequence>MIALIQRVAGAHVSVDGETVGAIGHGLLALVAVQPGDGEPQARRMLERLLGYRVFADDAGRMNRSLADTHGGLLLVSQFTLAADTRKGMRPSFTTAAPPEHGRHWFDRLVELARAAHPGVETGRFGAHMQVHLVNDGPVTFWLET</sequence>
<comment type="catalytic activity">
    <reaction evidence="2">
        <text>glycyl-tRNA(Ala) + H2O = tRNA(Ala) + glycine + H(+)</text>
        <dbReference type="Rhea" id="RHEA:53744"/>
        <dbReference type="Rhea" id="RHEA-COMP:9657"/>
        <dbReference type="Rhea" id="RHEA-COMP:13640"/>
        <dbReference type="ChEBI" id="CHEBI:15377"/>
        <dbReference type="ChEBI" id="CHEBI:15378"/>
        <dbReference type="ChEBI" id="CHEBI:57305"/>
        <dbReference type="ChEBI" id="CHEBI:78442"/>
        <dbReference type="ChEBI" id="CHEBI:78522"/>
    </reaction>
</comment>